<accession>A0A1R3VME9</accession>
<dbReference type="STRING" id="1631249.BQ8794_70541"/>
<keyword evidence="2" id="KW-1185">Reference proteome</keyword>
<evidence type="ECO:0000313" key="1">
    <source>
        <dbReference type="EMBL" id="SIT59611.1"/>
    </source>
</evidence>
<dbReference type="AlphaFoldDB" id="A0A1R3VME9"/>
<evidence type="ECO:0000313" key="2">
    <source>
        <dbReference type="Proteomes" id="UP000188388"/>
    </source>
</evidence>
<sequence length="63" mass="7113">MDKREECAAVSAHDYSVIKGAFKAMVAEGLPEHVWAEVAERMVGDLTRSIDIDPELVMRIIRR</sequence>
<name>A0A1R3VME9_9HYPH</name>
<protein>
    <submittedName>
        <fullName evidence="1">Uncharacterized protein</fullName>
    </submittedName>
</protein>
<reference evidence="2" key="1">
    <citation type="submission" date="2017-01" db="EMBL/GenBank/DDBJ databases">
        <authorList>
            <person name="Brunel B."/>
        </authorList>
    </citation>
    <scope>NUCLEOTIDE SEQUENCE [LARGE SCALE GENOMIC DNA]</scope>
</reference>
<organism evidence="1 2">
    <name type="scientific">Mesorhizobium prunaredense</name>
    <dbReference type="NCBI Taxonomy" id="1631249"/>
    <lineage>
        <taxon>Bacteria</taxon>
        <taxon>Pseudomonadati</taxon>
        <taxon>Pseudomonadota</taxon>
        <taxon>Alphaproteobacteria</taxon>
        <taxon>Hyphomicrobiales</taxon>
        <taxon>Phyllobacteriaceae</taxon>
        <taxon>Mesorhizobium</taxon>
    </lineage>
</organism>
<dbReference type="Proteomes" id="UP000188388">
    <property type="component" value="Unassembled WGS sequence"/>
</dbReference>
<gene>
    <name evidence="1" type="ORF">BQ8794_70541</name>
</gene>
<dbReference type="RefSeq" id="WP_077383391.1">
    <property type="nucleotide sequence ID" value="NZ_FTPD01000067.1"/>
</dbReference>
<dbReference type="EMBL" id="FTPD01000067">
    <property type="protein sequence ID" value="SIT59611.1"/>
    <property type="molecule type" value="Genomic_DNA"/>
</dbReference>
<proteinExistence type="predicted"/>